<dbReference type="FunCoup" id="H2ATD5">
    <property type="interactions" value="20"/>
</dbReference>
<dbReference type="AlphaFoldDB" id="H2ATD5"/>
<dbReference type="GeneID" id="13885553"/>
<dbReference type="eggNOG" id="ENOG502R0G6">
    <property type="taxonomic scope" value="Eukaryota"/>
</dbReference>
<dbReference type="RefSeq" id="XP_003956770.1">
    <property type="nucleotide sequence ID" value="XM_003956721.1"/>
</dbReference>
<proteinExistence type="predicted"/>
<sequence>MDSISSLSIYSNYDDPEFNEVAKILQNKIRLPFDSDYLTPQESAHCSNVLFKKEISIDLNEFQTLLRGFAVYCDKDVLCGRVAGDSRFWESCKRLVTELGFEAIVPIFAPIFRHFCLHVNKFKEPLISFYEYLNKNDIFMKRMIHFFQVVSFDDPSLRKGFQCTASMCDGLNSLVDTDEARLAKLKISLWITLLLNDFPRVISQIFLQSGDEIIKAIMIERLLPSVVQCYKYMLSTSIKEFPQILRMLKEENDGLVTNNDDLRQKFFESNQEYNVFQDLNLLEATDVLFFLRDPDLSFKKTFMEHLLFGDSAFPLYHTIFEITKNLQQFYRQNEDKLAEKPFLAIFIMGKSSLIYILMKIQLRFWIDSGSKSLNDMESLSRLIPSTLEQLDNILSEKMAGQPLDVLFEFSVDFLESIDYKVARQYQLDKVKNLHNQKWSSQISEFNTFLNGQVHDYVRHQRLLQLQKGTWTYSENPLDPMIKAPKVYFIIVSDNHANLLVREFDMKREEYPIVEGNKIFAPQTSNSGSKDLTPTIVIPLKTIAFFEHKDISVMDRSSASFKMINLSHRNIYTEVKLLDKYKKPILTLYLDTKEAKFLWLDGLQLISPISDKKT</sequence>
<dbReference type="KEGG" id="kaf:KAFR_0C06390"/>
<dbReference type="HOGENOM" id="CLU_425916_0_0_1"/>
<dbReference type="OrthoDB" id="28413at2759"/>
<dbReference type="EMBL" id="HE650823">
    <property type="protein sequence ID" value="CCF57635.1"/>
    <property type="molecule type" value="Genomic_DNA"/>
</dbReference>
<protein>
    <recommendedName>
        <fullName evidence="3">PH domain-containing protein</fullName>
    </recommendedName>
</protein>
<dbReference type="STRING" id="1071382.H2ATD5"/>
<evidence type="ECO:0008006" key="3">
    <source>
        <dbReference type="Google" id="ProtNLM"/>
    </source>
</evidence>
<dbReference type="InParanoid" id="H2ATD5"/>
<reference evidence="1 2" key="1">
    <citation type="journal article" date="2011" name="Proc. Natl. Acad. Sci. U.S.A.">
        <title>Evolutionary erosion of yeast sex chromosomes by mating-type switching accidents.</title>
        <authorList>
            <person name="Gordon J.L."/>
            <person name="Armisen D."/>
            <person name="Proux-Wera E."/>
            <person name="Oheigeartaigh S.S."/>
            <person name="Byrne K.P."/>
            <person name="Wolfe K.H."/>
        </authorList>
    </citation>
    <scope>NUCLEOTIDE SEQUENCE [LARGE SCALE GENOMIC DNA]</scope>
    <source>
        <strain evidence="2">ATCC 22294 / BCRC 22015 / CBS 2517 / CECT 1963 / NBRC 1671 / NRRL Y-8276</strain>
    </source>
</reference>
<gene>
    <name evidence="1" type="primary">KAFR0C06390</name>
    <name evidence="1" type="ORF">KAFR_0C06390</name>
</gene>
<keyword evidence="2" id="KW-1185">Reference proteome</keyword>
<organism evidence="1 2">
    <name type="scientific">Kazachstania africana (strain ATCC 22294 / BCRC 22015 / CBS 2517 / CECT 1963 / NBRC 1671 / NRRL Y-8276)</name>
    <name type="common">Yeast</name>
    <name type="synonym">Kluyveromyces africanus</name>
    <dbReference type="NCBI Taxonomy" id="1071382"/>
    <lineage>
        <taxon>Eukaryota</taxon>
        <taxon>Fungi</taxon>
        <taxon>Dikarya</taxon>
        <taxon>Ascomycota</taxon>
        <taxon>Saccharomycotina</taxon>
        <taxon>Saccharomycetes</taxon>
        <taxon>Saccharomycetales</taxon>
        <taxon>Saccharomycetaceae</taxon>
        <taxon>Kazachstania</taxon>
    </lineage>
</organism>
<accession>H2ATD5</accession>
<name>H2ATD5_KAZAF</name>
<evidence type="ECO:0000313" key="1">
    <source>
        <dbReference type="EMBL" id="CCF57635.1"/>
    </source>
</evidence>
<dbReference type="Proteomes" id="UP000005220">
    <property type="component" value="Chromosome 3"/>
</dbReference>
<evidence type="ECO:0000313" key="2">
    <source>
        <dbReference type="Proteomes" id="UP000005220"/>
    </source>
</evidence>